<dbReference type="PANTHER" id="PTHR16469">
    <property type="entry name" value="UBIQUITIN-ASSOCIATED AND SH3 DOMAIN-CONTAINING BA-RELATED"/>
    <property type="match status" value="1"/>
</dbReference>
<dbReference type="RefSeq" id="WP_197529587.1">
    <property type="nucleotide sequence ID" value="NZ_CP036349.1"/>
</dbReference>
<dbReference type="KEGG" id="bmei:Spa11_45090"/>
<dbReference type="InterPro" id="IPR051710">
    <property type="entry name" value="Phosphatase_SH3-domain"/>
</dbReference>
<dbReference type="EC" id="3.1.3.-" evidence="1"/>
<dbReference type="CDD" id="cd07067">
    <property type="entry name" value="HP_PGM_like"/>
    <property type="match status" value="1"/>
</dbReference>
<dbReference type="InterPro" id="IPR013078">
    <property type="entry name" value="His_Pase_superF_clade-1"/>
</dbReference>
<dbReference type="GO" id="GO:0016787">
    <property type="term" value="F:hydrolase activity"/>
    <property type="evidence" value="ECO:0007669"/>
    <property type="project" value="UniProtKB-KW"/>
</dbReference>
<keyword evidence="2" id="KW-1185">Reference proteome</keyword>
<evidence type="ECO:0000313" key="2">
    <source>
        <dbReference type="Proteomes" id="UP000316426"/>
    </source>
</evidence>
<sequence>MLIYIARHAWAGNYGDPNWPDDSERPLTAEGIERYRDVVAALAARDFAPERIATSPYVRCVQTAELIATGLEHSPAIDELEDLAVGAELEPLLEWSIATGAESVCWVGHNPDVERMTASLIGEGYASVRFAKGSVAAIRFDEETPRAGEGTLLWHATAKLLGV</sequence>
<dbReference type="AlphaFoldDB" id="A0A518KER0"/>
<reference evidence="1 2" key="1">
    <citation type="submission" date="2019-02" db="EMBL/GenBank/DDBJ databases">
        <title>Deep-cultivation of Planctomycetes and their phenomic and genomic characterization uncovers novel biology.</title>
        <authorList>
            <person name="Wiegand S."/>
            <person name="Jogler M."/>
            <person name="Boedeker C."/>
            <person name="Pinto D."/>
            <person name="Vollmers J."/>
            <person name="Rivas-Marin E."/>
            <person name="Kohn T."/>
            <person name="Peeters S.H."/>
            <person name="Heuer A."/>
            <person name="Rast P."/>
            <person name="Oberbeckmann S."/>
            <person name="Bunk B."/>
            <person name="Jeske O."/>
            <person name="Meyerdierks A."/>
            <person name="Storesund J.E."/>
            <person name="Kallscheuer N."/>
            <person name="Luecker S."/>
            <person name="Lage O.M."/>
            <person name="Pohl T."/>
            <person name="Merkel B.J."/>
            <person name="Hornburger P."/>
            <person name="Mueller R.-W."/>
            <person name="Bruemmer F."/>
            <person name="Labrenz M."/>
            <person name="Spormann A.M."/>
            <person name="Op den Camp H."/>
            <person name="Overmann J."/>
            <person name="Amann R."/>
            <person name="Jetten M.S.M."/>
            <person name="Mascher T."/>
            <person name="Medema M.H."/>
            <person name="Devos D.P."/>
            <person name="Kaster A.-K."/>
            <person name="Ovreas L."/>
            <person name="Rohde M."/>
            <person name="Galperin M.Y."/>
            <person name="Jogler C."/>
        </authorList>
    </citation>
    <scope>NUCLEOTIDE SEQUENCE [LARGE SCALE GENOMIC DNA]</scope>
    <source>
        <strain evidence="1 2">Spa11</strain>
    </source>
</reference>
<proteinExistence type="predicted"/>
<dbReference type="PANTHER" id="PTHR16469:SF51">
    <property type="entry name" value="TRANSCRIPTION FACTOR TAU 55 KDA SUBUNIT"/>
    <property type="match status" value="1"/>
</dbReference>
<dbReference type="InterPro" id="IPR029033">
    <property type="entry name" value="His_PPase_superfam"/>
</dbReference>
<dbReference type="Gene3D" id="3.40.50.1240">
    <property type="entry name" value="Phosphoglycerate mutase-like"/>
    <property type="match status" value="1"/>
</dbReference>
<dbReference type="EMBL" id="CP036349">
    <property type="protein sequence ID" value="QDV76279.1"/>
    <property type="molecule type" value="Genomic_DNA"/>
</dbReference>
<organism evidence="1 2">
    <name type="scientific">Botrimarina mediterranea</name>
    <dbReference type="NCBI Taxonomy" id="2528022"/>
    <lineage>
        <taxon>Bacteria</taxon>
        <taxon>Pseudomonadati</taxon>
        <taxon>Planctomycetota</taxon>
        <taxon>Planctomycetia</taxon>
        <taxon>Pirellulales</taxon>
        <taxon>Lacipirellulaceae</taxon>
        <taxon>Botrimarina</taxon>
    </lineage>
</organism>
<protein>
    <submittedName>
        <fullName evidence="1">Phosphohistidine phosphatase SixA</fullName>
        <ecNumber evidence="1">3.1.3.-</ecNumber>
    </submittedName>
</protein>
<keyword evidence="1" id="KW-0378">Hydrolase</keyword>
<dbReference type="Pfam" id="PF00300">
    <property type="entry name" value="His_Phos_1"/>
    <property type="match status" value="1"/>
</dbReference>
<dbReference type="Proteomes" id="UP000316426">
    <property type="component" value="Chromosome"/>
</dbReference>
<name>A0A518KER0_9BACT</name>
<evidence type="ECO:0000313" key="1">
    <source>
        <dbReference type="EMBL" id="QDV76279.1"/>
    </source>
</evidence>
<gene>
    <name evidence="1" type="primary">sixA</name>
    <name evidence="1" type="ORF">Spa11_45090</name>
</gene>
<dbReference type="SUPFAM" id="SSF53254">
    <property type="entry name" value="Phosphoglycerate mutase-like"/>
    <property type="match status" value="1"/>
</dbReference>
<accession>A0A518KER0</accession>